<name>A0A813KJX0_POLGL</name>
<sequence length="264" mass="28553">MAPGALGGCFGRAAPMPGMPGRIPLQVRRGAASWRPASADEVVPRSSAWYTTAAAVAAAAIAGGTHAATSSSPSRASSGRWRRTALRQRFADIDESRSGGDSPDVEAELAERRIREMREEEEIRALQGIGSPDGEDAEYAQRRIHKMREEEEVRAVQGLWGADWGPQGPAWPTMDFEASRRRRQRRSPAPVPSPLDRFLGITPKKSLWSEDGLTRQTLLRVVVPTALAFLGGYAVYAPVCTVLQDLLDIGNTGRGPILSLLGND</sequence>
<accession>A0A813KJX0</accession>
<dbReference type="EMBL" id="CAJNNW010029978">
    <property type="protein sequence ID" value="CAE8702042.1"/>
    <property type="molecule type" value="Genomic_DNA"/>
</dbReference>
<gene>
    <name evidence="1" type="ORF">PGLA2088_LOCUS32279</name>
</gene>
<reference evidence="1" key="1">
    <citation type="submission" date="2021-02" db="EMBL/GenBank/DDBJ databases">
        <authorList>
            <person name="Dougan E. K."/>
            <person name="Rhodes N."/>
            <person name="Thang M."/>
            <person name="Chan C."/>
        </authorList>
    </citation>
    <scope>NUCLEOTIDE SEQUENCE</scope>
</reference>
<dbReference type="AlphaFoldDB" id="A0A813KJX0"/>
<evidence type="ECO:0000313" key="1">
    <source>
        <dbReference type="EMBL" id="CAE8702042.1"/>
    </source>
</evidence>
<organism evidence="1 2">
    <name type="scientific">Polarella glacialis</name>
    <name type="common">Dinoflagellate</name>
    <dbReference type="NCBI Taxonomy" id="89957"/>
    <lineage>
        <taxon>Eukaryota</taxon>
        <taxon>Sar</taxon>
        <taxon>Alveolata</taxon>
        <taxon>Dinophyceae</taxon>
        <taxon>Suessiales</taxon>
        <taxon>Suessiaceae</taxon>
        <taxon>Polarella</taxon>
    </lineage>
</organism>
<feature type="non-terminal residue" evidence="1">
    <location>
        <position position="264"/>
    </location>
</feature>
<protein>
    <submittedName>
        <fullName evidence="1">Uncharacterized protein</fullName>
    </submittedName>
</protein>
<dbReference type="Proteomes" id="UP000626109">
    <property type="component" value="Unassembled WGS sequence"/>
</dbReference>
<evidence type="ECO:0000313" key="2">
    <source>
        <dbReference type="Proteomes" id="UP000626109"/>
    </source>
</evidence>
<comment type="caution">
    <text evidence="1">The sequence shown here is derived from an EMBL/GenBank/DDBJ whole genome shotgun (WGS) entry which is preliminary data.</text>
</comment>
<proteinExistence type="predicted"/>